<proteinExistence type="predicted"/>
<dbReference type="GO" id="GO:0016787">
    <property type="term" value="F:hydrolase activity"/>
    <property type="evidence" value="ECO:0007669"/>
    <property type="project" value="UniProtKB-KW"/>
</dbReference>
<reference evidence="1 4" key="3">
    <citation type="submission" date="2020-08" db="EMBL/GenBank/DDBJ databases">
        <title>Genomic Encyclopedia of Type Strains, Phase IV (KMG-IV): sequencing the most valuable type-strain genomes for metagenomic binning, comparative biology and taxonomic classification.</title>
        <authorList>
            <person name="Goeker M."/>
        </authorList>
    </citation>
    <scope>NUCLEOTIDE SEQUENCE [LARGE SCALE GENOMIC DNA]</scope>
    <source>
        <strain evidence="1 4">DSM 23868</strain>
    </source>
</reference>
<organism evidence="2 3">
    <name type="scientific">Brucella pecoris</name>
    <dbReference type="NCBI Taxonomy" id="867683"/>
    <lineage>
        <taxon>Bacteria</taxon>
        <taxon>Pseudomonadati</taxon>
        <taxon>Pseudomonadota</taxon>
        <taxon>Alphaproteobacteria</taxon>
        <taxon>Hyphomicrobiales</taxon>
        <taxon>Brucellaceae</taxon>
        <taxon>Brucella/Ochrobactrum group</taxon>
        <taxon>Brucella</taxon>
    </lineage>
</organism>
<sequence>MYGPYARQITEYHLKFWFVLVLDDGLGTRRYELTFDRPPNTRPRARYRGYFGEVAPRYRSNFNNYLPPNDLSPYNLTPFPRFERDTLADAMASLLQGEDLADAVRLSRFGGLPNLARYGKHGDLL</sequence>
<dbReference type="AlphaFoldDB" id="A0A5C5CSP0"/>
<dbReference type="Proteomes" id="UP000553980">
    <property type="component" value="Unassembled WGS sequence"/>
</dbReference>
<evidence type="ECO:0000313" key="1">
    <source>
        <dbReference type="EMBL" id="MBB4092432.1"/>
    </source>
</evidence>
<comment type="caution">
    <text evidence="2">The sequence shown here is derived from an EMBL/GenBank/DDBJ whole genome shotgun (WGS) entry which is preliminary data.</text>
</comment>
<gene>
    <name evidence="2" type="ORF">FIB18_03295</name>
    <name evidence="1" type="ORF">GGQ79_000917</name>
</gene>
<evidence type="ECO:0000313" key="3">
    <source>
        <dbReference type="Proteomes" id="UP000313390"/>
    </source>
</evidence>
<dbReference type="EMBL" id="VEWK01000002">
    <property type="protein sequence ID" value="TNV14278.1"/>
    <property type="molecule type" value="Genomic_DNA"/>
</dbReference>
<dbReference type="Proteomes" id="UP000313390">
    <property type="component" value="Unassembled WGS sequence"/>
</dbReference>
<evidence type="ECO:0000313" key="2">
    <source>
        <dbReference type="EMBL" id="TNV14278.1"/>
    </source>
</evidence>
<accession>A0A5C5CSP0</accession>
<keyword evidence="4" id="KW-1185">Reference proteome</keyword>
<name>A0A5C5CSP0_9HYPH</name>
<dbReference type="EMBL" id="JACIEX010000002">
    <property type="protein sequence ID" value="MBB4092432.1"/>
    <property type="molecule type" value="Genomic_DNA"/>
</dbReference>
<keyword evidence="1" id="KW-0378">Hydrolase</keyword>
<evidence type="ECO:0000313" key="4">
    <source>
        <dbReference type="Proteomes" id="UP000553980"/>
    </source>
</evidence>
<protein>
    <submittedName>
        <fullName evidence="1">Alkyl sulfatase BDS1-like metallo-beta-lactamase superfamily hydrolase</fullName>
    </submittedName>
</protein>
<reference evidence="2" key="2">
    <citation type="submission" date="2019-06" db="EMBL/GenBank/DDBJ databases">
        <authorList>
            <person name="Hu M."/>
        </authorList>
    </citation>
    <scope>NUCLEOTIDE SEQUENCE</scope>
    <source>
        <strain evidence="2">08RB2639</strain>
    </source>
</reference>
<reference evidence="2 3" key="1">
    <citation type="journal article" date="2011" name="Int. J. Syst. Evol. Microbiol.">
        <title>Ochrobactrum pecoris sp. nov., isolated from farm animals.</title>
        <authorList>
            <person name="Kampfer P."/>
            <person name="Huber B."/>
            <person name="Busse H.J."/>
            <person name="Scholz H.C."/>
            <person name="Tomaso H."/>
            <person name="Hotzel H."/>
            <person name="Melzer F."/>
        </authorList>
    </citation>
    <scope>NUCLEOTIDE SEQUENCE [LARGE SCALE GENOMIC DNA]</scope>
    <source>
        <strain evidence="2 3">08RB2639</strain>
    </source>
</reference>
<dbReference type="RefSeq" id="WP_140019426.1">
    <property type="nucleotide sequence ID" value="NZ_JACIEX010000002.1"/>
</dbReference>